<name>A0A395GRD7_9EURO</name>
<keyword evidence="3" id="KW-1185">Reference proteome</keyword>
<reference evidence="2 3" key="1">
    <citation type="submission" date="2018-02" db="EMBL/GenBank/DDBJ databases">
        <title>The genomes of Aspergillus section Nigri reveals drivers in fungal speciation.</title>
        <authorList>
            <consortium name="DOE Joint Genome Institute"/>
            <person name="Vesth T.C."/>
            <person name="Nybo J."/>
            <person name="Theobald S."/>
            <person name="Brandl J."/>
            <person name="Frisvad J.C."/>
            <person name="Nielsen K.F."/>
            <person name="Lyhne E.K."/>
            <person name="Kogle M.E."/>
            <person name="Kuo A."/>
            <person name="Riley R."/>
            <person name="Clum A."/>
            <person name="Nolan M."/>
            <person name="Lipzen A."/>
            <person name="Salamov A."/>
            <person name="Henrissat B."/>
            <person name="Wiebenga A."/>
            <person name="De vries R.P."/>
            <person name="Grigoriev I.V."/>
            <person name="Mortensen U.H."/>
            <person name="Andersen M.R."/>
            <person name="Baker S.E."/>
        </authorList>
    </citation>
    <scope>NUCLEOTIDE SEQUENCE [LARGE SCALE GENOMIC DNA]</scope>
    <source>
        <strain evidence="2 3">CBS 121593</strain>
    </source>
</reference>
<sequence>MGLFAIPVTFTAPRATSPPTATSEAHPAEDTDNSDKGYLIAHNLEKKDATMHLATMAQVSVMRRSLVDQLDLTLEETSDLLSSDYYLRKDYTVLKPDGIVRNVSWGFDRGSATYQTDFYALDGLQVDVVIVCRSASIMATERLMIVVTWLRTERLSSMAITWDFCRWGMFKAKRADIFLIANA</sequence>
<feature type="region of interest" description="Disordered" evidence="1">
    <location>
        <begin position="14"/>
        <end position="35"/>
    </location>
</feature>
<organism evidence="2 3">
    <name type="scientific">Aspergillus ibericus CBS 121593</name>
    <dbReference type="NCBI Taxonomy" id="1448316"/>
    <lineage>
        <taxon>Eukaryota</taxon>
        <taxon>Fungi</taxon>
        <taxon>Dikarya</taxon>
        <taxon>Ascomycota</taxon>
        <taxon>Pezizomycotina</taxon>
        <taxon>Eurotiomycetes</taxon>
        <taxon>Eurotiomycetidae</taxon>
        <taxon>Eurotiales</taxon>
        <taxon>Aspergillaceae</taxon>
        <taxon>Aspergillus</taxon>
        <taxon>Aspergillus subgen. Circumdati</taxon>
    </lineage>
</organism>
<dbReference type="EMBL" id="KZ824456">
    <property type="protein sequence ID" value="RAK98130.1"/>
    <property type="molecule type" value="Genomic_DNA"/>
</dbReference>
<dbReference type="RefSeq" id="XP_025572458.1">
    <property type="nucleotide sequence ID" value="XM_025723347.1"/>
</dbReference>
<feature type="compositionally biased region" description="Low complexity" evidence="1">
    <location>
        <begin position="14"/>
        <end position="25"/>
    </location>
</feature>
<gene>
    <name evidence="2" type="ORF">BO80DRAFT_480521</name>
</gene>
<dbReference type="Proteomes" id="UP000249402">
    <property type="component" value="Unassembled WGS sequence"/>
</dbReference>
<accession>A0A395GRD7</accession>
<feature type="compositionally biased region" description="Basic and acidic residues" evidence="1">
    <location>
        <begin position="26"/>
        <end position="35"/>
    </location>
</feature>
<evidence type="ECO:0000256" key="1">
    <source>
        <dbReference type="SAM" id="MobiDB-lite"/>
    </source>
</evidence>
<protein>
    <submittedName>
        <fullName evidence="2">Uncharacterized protein</fullName>
    </submittedName>
</protein>
<proteinExistence type="predicted"/>
<dbReference type="AlphaFoldDB" id="A0A395GRD7"/>
<evidence type="ECO:0000313" key="3">
    <source>
        <dbReference type="Proteomes" id="UP000249402"/>
    </source>
</evidence>
<dbReference type="VEuPathDB" id="FungiDB:BO80DRAFT_480521"/>
<evidence type="ECO:0000313" key="2">
    <source>
        <dbReference type="EMBL" id="RAK98130.1"/>
    </source>
</evidence>
<dbReference type="GeneID" id="37228212"/>